<dbReference type="EMBL" id="CP059265">
    <property type="protein sequence ID" value="QLQ30514.1"/>
    <property type="molecule type" value="Genomic_DNA"/>
</dbReference>
<dbReference type="InterPro" id="IPR045459">
    <property type="entry name" value="DUF5908"/>
</dbReference>
<evidence type="ECO:0000313" key="3">
    <source>
        <dbReference type="Proteomes" id="UP000510621"/>
    </source>
</evidence>
<gene>
    <name evidence="2" type="ORF">HZT40_01520</name>
</gene>
<evidence type="ECO:0000256" key="1">
    <source>
        <dbReference type="SAM" id="MobiDB-lite"/>
    </source>
</evidence>
<accession>A0A7L6AN29</accession>
<reference evidence="2" key="1">
    <citation type="submission" date="2020-06" db="EMBL/GenBank/DDBJ databases">
        <title>Analysis procedures for assessing recovery of high quality, complete, closed genomes from Nanopore long read metagenome sequencing.</title>
        <authorList>
            <person name="Bessarab I."/>
            <person name="Arumugam K."/>
            <person name="Haryono M."/>
            <person name="Liu X."/>
            <person name="Roy S."/>
            <person name="Zuniga-Montanez R.E."/>
            <person name="Qiu G."/>
            <person name="Drautz-Moses D.I."/>
            <person name="Law Y.Y."/>
            <person name="Wuertz S."/>
            <person name="Lauro F.M."/>
            <person name="Huson D.H."/>
            <person name="Williams R.B."/>
        </authorList>
    </citation>
    <scope>NUCLEOTIDE SEQUENCE [LARGE SCALE GENOMIC DNA]</scope>
    <source>
        <strain evidence="2">SSD2</strain>
    </source>
</reference>
<proteinExistence type="predicted"/>
<sequence length="63" mass="6634">MPIEIRELHIRVAVSAAPAPAPGNPPGGGTRPAPAAGQTPDKDALVAECVEQVLEILRNREER</sequence>
<dbReference type="Proteomes" id="UP000510621">
    <property type="component" value="Chromosome"/>
</dbReference>
<dbReference type="Pfam" id="PF19265">
    <property type="entry name" value="DUF5908"/>
    <property type="match status" value="1"/>
</dbReference>
<name>A0A7L6AN29_9GAMM</name>
<dbReference type="KEGG" id="this:HZT40_01520"/>
<keyword evidence="3" id="KW-1185">Reference proteome</keyword>
<evidence type="ECO:0000313" key="2">
    <source>
        <dbReference type="EMBL" id="QLQ30514.1"/>
    </source>
</evidence>
<protein>
    <submittedName>
        <fullName evidence="2">Uncharacterized protein</fullName>
    </submittedName>
</protein>
<dbReference type="AlphaFoldDB" id="A0A7L6AN29"/>
<organism evidence="2 3">
    <name type="scientific">Candidatus Thiothrix singaporensis</name>
    <dbReference type="NCBI Taxonomy" id="2799669"/>
    <lineage>
        <taxon>Bacteria</taxon>
        <taxon>Pseudomonadati</taxon>
        <taxon>Pseudomonadota</taxon>
        <taxon>Gammaproteobacteria</taxon>
        <taxon>Thiotrichales</taxon>
        <taxon>Thiotrichaceae</taxon>
        <taxon>Thiothrix</taxon>
    </lineage>
</organism>
<feature type="region of interest" description="Disordered" evidence="1">
    <location>
        <begin position="16"/>
        <end position="40"/>
    </location>
</feature>